<dbReference type="PROSITE" id="PS50172">
    <property type="entry name" value="BRCT"/>
    <property type="match status" value="1"/>
</dbReference>
<feature type="region of interest" description="Disordered" evidence="11">
    <location>
        <begin position="1"/>
        <end position="78"/>
    </location>
</feature>
<dbReference type="InterPro" id="IPR001357">
    <property type="entry name" value="BRCT_dom"/>
</dbReference>
<evidence type="ECO:0000256" key="8">
    <source>
        <dbReference type="ARBA" id="ARBA00023125"/>
    </source>
</evidence>
<dbReference type="EMBL" id="OX365771">
    <property type="protein sequence ID" value="CAI4036511.1"/>
    <property type="molecule type" value="Genomic_DNA"/>
</dbReference>
<dbReference type="PANTHER" id="PTHR23389">
    <property type="entry name" value="CHROMOSOME TRANSMISSION FIDELITY FACTOR 18"/>
    <property type="match status" value="1"/>
</dbReference>
<keyword evidence="7 10" id="KW-0067">ATP-binding</keyword>
<dbReference type="FunFam" id="1.10.8.60:FF:000021">
    <property type="entry name" value="Replication factor C subunit 1"/>
    <property type="match status" value="1"/>
</dbReference>
<evidence type="ECO:0000256" key="7">
    <source>
        <dbReference type="ARBA" id="ARBA00022840"/>
    </source>
</evidence>
<organism evidence="13 14">
    <name type="scientific">Saccharomyces mikatae IFO 1815</name>
    <dbReference type="NCBI Taxonomy" id="226126"/>
    <lineage>
        <taxon>Eukaryota</taxon>
        <taxon>Fungi</taxon>
        <taxon>Dikarya</taxon>
        <taxon>Ascomycota</taxon>
        <taxon>Saccharomycotina</taxon>
        <taxon>Saccharomycetes</taxon>
        <taxon>Saccharomycetales</taxon>
        <taxon>Saccharomycetaceae</taxon>
        <taxon>Saccharomyces</taxon>
    </lineage>
</organism>
<dbReference type="Gene3D" id="3.40.50.300">
    <property type="entry name" value="P-loop containing nucleotide triphosphate hydrolases"/>
    <property type="match status" value="1"/>
</dbReference>
<feature type="domain" description="BRCT" evidence="12">
    <location>
        <begin position="153"/>
        <end position="224"/>
    </location>
</feature>
<dbReference type="CDD" id="cd18140">
    <property type="entry name" value="HLD_clamp_RFC"/>
    <property type="match status" value="1"/>
</dbReference>
<evidence type="ECO:0000256" key="1">
    <source>
        <dbReference type="ARBA" id="ARBA00004123"/>
    </source>
</evidence>
<keyword evidence="5 10" id="KW-0235">DNA replication</keyword>
<dbReference type="GO" id="GO:0005663">
    <property type="term" value="C:DNA replication factor C complex"/>
    <property type="evidence" value="ECO:0007669"/>
    <property type="project" value="InterPro"/>
</dbReference>
<dbReference type="InterPro" id="IPR013725">
    <property type="entry name" value="DNA_replication_fac_RFC1_C"/>
</dbReference>
<dbReference type="SMART" id="SM00292">
    <property type="entry name" value="BRCT"/>
    <property type="match status" value="1"/>
</dbReference>
<evidence type="ECO:0000256" key="9">
    <source>
        <dbReference type="ARBA" id="ARBA00023242"/>
    </source>
</evidence>
<feature type="compositionally biased region" description="Basic residues" evidence="11">
    <location>
        <begin position="836"/>
        <end position="861"/>
    </location>
</feature>
<dbReference type="RefSeq" id="XP_056079631.1">
    <property type="nucleotide sequence ID" value="XM_056225855.1"/>
</dbReference>
<dbReference type="InterPro" id="IPR003593">
    <property type="entry name" value="AAA+_ATPase"/>
</dbReference>
<accession>A0AA35NF46</accession>
<dbReference type="InterPro" id="IPR027417">
    <property type="entry name" value="P-loop_NTPase"/>
</dbReference>
<dbReference type="SUPFAM" id="SSF52540">
    <property type="entry name" value="P-loop containing nucleoside triphosphate hydrolases"/>
    <property type="match status" value="1"/>
</dbReference>
<proteinExistence type="inferred from homology"/>
<dbReference type="InterPro" id="IPR003959">
    <property type="entry name" value="ATPase_AAA_core"/>
</dbReference>
<evidence type="ECO:0000256" key="4">
    <source>
        <dbReference type="ARBA" id="ARBA00022553"/>
    </source>
</evidence>
<dbReference type="GO" id="GO:0005634">
    <property type="term" value="C:nucleus"/>
    <property type="evidence" value="ECO:0007669"/>
    <property type="project" value="UniProtKB-SubCell"/>
</dbReference>
<keyword evidence="8" id="KW-0238">DNA-binding</keyword>
<evidence type="ECO:0000256" key="2">
    <source>
        <dbReference type="ARBA" id="ARBA00006116"/>
    </source>
</evidence>
<dbReference type="Gene3D" id="1.20.272.10">
    <property type="match status" value="1"/>
</dbReference>
<dbReference type="FunFam" id="3.40.50.300:FF:000395">
    <property type="entry name" value="Replication factor C subunit 1"/>
    <property type="match status" value="1"/>
</dbReference>
<dbReference type="GO" id="GO:0006281">
    <property type="term" value="P:DNA repair"/>
    <property type="evidence" value="ECO:0007669"/>
    <property type="project" value="InterPro"/>
</dbReference>
<dbReference type="Pfam" id="PF25361">
    <property type="entry name" value="AAA_lid_RFC1"/>
    <property type="match status" value="1"/>
</dbReference>
<dbReference type="GO" id="GO:0016887">
    <property type="term" value="F:ATP hydrolysis activity"/>
    <property type="evidence" value="ECO:0007669"/>
    <property type="project" value="InterPro"/>
</dbReference>
<name>A0AA35NF46_SACMI</name>
<dbReference type="Pfam" id="PF00533">
    <property type="entry name" value="BRCT"/>
    <property type="match status" value="1"/>
</dbReference>
<dbReference type="Gene3D" id="1.10.8.60">
    <property type="match status" value="1"/>
</dbReference>
<comment type="similarity">
    <text evidence="2 10">Belongs to the activator 1 large subunit family.</text>
</comment>
<evidence type="ECO:0000313" key="14">
    <source>
        <dbReference type="Proteomes" id="UP001161438"/>
    </source>
</evidence>
<dbReference type="CDD" id="cd00009">
    <property type="entry name" value="AAA"/>
    <property type="match status" value="1"/>
</dbReference>
<evidence type="ECO:0000256" key="5">
    <source>
        <dbReference type="ARBA" id="ARBA00022705"/>
    </source>
</evidence>
<dbReference type="GO" id="GO:0006271">
    <property type="term" value="P:DNA strand elongation involved in DNA replication"/>
    <property type="evidence" value="ECO:0007669"/>
    <property type="project" value="UniProtKB-ARBA"/>
</dbReference>
<comment type="subcellular location">
    <subcellularLocation>
        <location evidence="1 10">Nucleus</location>
    </subcellularLocation>
</comment>
<dbReference type="Gene3D" id="3.40.50.10190">
    <property type="entry name" value="BRCT domain"/>
    <property type="match status" value="1"/>
</dbReference>
<dbReference type="SUPFAM" id="SSF48019">
    <property type="entry name" value="post-AAA+ oligomerization domain-like"/>
    <property type="match status" value="1"/>
</dbReference>
<evidence type="ECO:0000256" key="3">
    <source>
        <dbReference type="ARBA" id="ARBA00020401"/>
    </source>
</evidence>
<dbReference type="SMART" id="SM00382">
    <property type="entry name" value="AAA"/>
    <property type="match status" value="1"/>
</dbReference>
<keyword evidence="14" id="KW-1185">Reference proteome</keyword>
<dbReference type="GO" id="GO:0003677">
    <property type="term" value="F:DNA binding"/>
    <property type="evidence" value="ECO:0007669"/>
    <property type="project" value="UniProtKB-KW"/>
</dbReference>
<reference evidence="13" key="1">
    <citation type="submission" date="2022-10" db="EMBL/GenBank/DDBJ databases">
        <authorList>
            <person name="Byrne P K."/>
        </authorList>
    </citation>
    <scope>NUCLEOTIDE SEQUENCE</scope>
    <source>
        <strain evidence="13">IFO1815</strain>
    </source>
</reference>
<dbReference type="Pfam" id="PF00004">
    <property type="entry name" value="AAA"/>
    <property type="match status" value="1"/>
</dbReference>
<gene>
    <name evidence="13" type="primary">SMKI15G3580</name>
    <name evidence="13" type="ORF">SMKI_15G3580</name>
</gene>
<dbReference type="InterPro" id="IPR047854">
    <property type="entry name" value="RFC_lid"/>
</dbReference>
<dbReference type="GeneID" id="80921419"/>
<dbReference type="FunFam" id="1.20.272.10:FF:000005">
    <property type="entry name" value="Replication factor C subunit 1"/>
    <property type="match status" value="1"/>
</dbReference>
<dbReference type="GO" id="GO:0005524">
    <property type="term" value="F:ATP binding"/>
    <property type="evidence" value="ECO:0007669"/>
    <property type="project" value="UniProtKB-UniRule"/>
</dbReference>
<dbReference type="PIRSF" id="PIRSF036578">
    <property type="entry name" value="RFC1"/>
    <property type="match status" value="1"/>
</dbReference>
<dbReference type="PANTHER" id="PTHR23389:SF6">
    <property type="entry name" value="REPLICATION FACTOR C SUBUNIT 1"/>
    <property type="match status" value="1"/>
</dbReference>
<feature type="compositionally biased region" description="Acidic residues" evidence="11">
    <location>
        <begin position="809"/>
        <end position="823"/>
    </location>
</feature>
<dbReference type="AlphaFoldDB" id="A0AA35NF46"/>
<keyword evidence="6 10" id="KW-0547">Nucleotide-binding</keyword>
<dbReference type="InterPro" id="IPR012178">
    <property type="entry name" value="RFC1"/>
</dbReference>
<evidence type="ECO:0000256" key="6">
    <source>
        <dbReference type="ARBA" id="ARBA00022741"/>
    </source>
</evidence>
<keyword evidence="4" id="KW-0597">Phosphoprotein</keyword>
<dbReference type="Proteomes" id="UP001161438">
    <property type="component" value="Chromosome 15"/>
</dbReference>
<dbReference type="InterPro" id="IPR036420">
    <property type="entry name" value="BRCT_dom_sf"/>
</dbReference>
<dbReference type="Pfam" id="PF08519">
    <property type="entry name" value="RFC1"/>
    <property type="match status" value="1"/>
</dbReference>
<feature type="region of interest" description="Disordered" evidence="11">
    <location>
        <begin position="809"/>
        <end position="861"/>
    </location>
</feature>
<keyword evidence="9 10" id="KW-0539">Nucleus</keyword>
<protein>
    <recommendedName>
        <fullName evidence="3 10">Replication factor C subunit 1</fullName>
    </recommendedName>
</protein>
<dbReference type="InterPro" id="IPR008921">
    <property type="entry name" value="DNA_pol3_clamp-load_cplx_C"/>
</dbReference>
<dbReference type="SUPFAM" id="SSF52113">
    <property type="entry name" value="BRCT domain"/>
    <property type="match status" value="1"/>
</dbReference>
<dbReference type="GO" id="GO:0003689">
    <property type="term" value="F:DNA clamp loader activity"/>
    <property type="evidence" value="ECO:0007669"/>
    <property type="project" value="UniProtKB-UniRule"/>
</dbReference>
<dbReference type="FunFam" id="3.40.50.10190:FF:000001">
    <property type="entry name" value="Replication factor C subunit 1"/>
    <property type="match status" value="1"/>
</dbReference>
<evidence type="ECO:0000256" key="10">
    <source>
        <dbReference type="PIRNR" id="PIRNR036578"/>
    </source>
</evidence>
<sequence length="861" mass="95290">MVNISDFFGKNRKSSRLSTSRPTGQVRASEPEVIDLDNESDQEPNDKTPEKSSASKIIHISETPESEKKLPISTKRKASSPVVKSSNFKKKKIVPEVAHPASVITAQDVLDKIPSLDLSNVHVKENIKFDFKGANSKVDPDEIASEIGDFPEGKPNCLLGLTIVFTGILPTLERGASEALAKRYGARVTKSISSKTSVVVLGDEAGPKKLEKIKQLKIKAIDEEGFKLLIAGMPAEGGDGDAAEKARHKLEEQHHIAAKEAELLVKKEEERAKKLAASRLSGSHAQRDNVVREEDKLWTVKYAPTNLQQVCGNKGSVTKLKNWLANWENSKRNGFKHAGKDGSGVFRAAMLYGPPGIGKTTAAHLVAEELGYDILEQNASDVRSKTLLNAGVKNALDNMSVVGYFKHNEETHNINGKHFVIIMDEVDGMSGGDRGGVGQLAQFCRKTSTPLILICNERNLPKMRPFDRVCLDIQFRRPDANSIKSRLMTIAIREKFKLDPNVIDRLIQTTRGDIRQVINLLSTISTTTKTINHENINEISKAWEKNIALKPFDIAHKMFDGQIYSEVGSRNFTLNDKIALYFDDFDFTPLMIQENYLSTRPSVLKPGQTHLEAVAEAANCISLGDMVERKIRSSEQLWSLLPLHAVLSAVYPASKVAGHMAGRINFTTWLGQNSKSGKYYRLLQEVHYHTRLGTSTDKIGLRLDYLPTFKKRLLDPFLKQGADAIPSVIEVMDDYYLTKEDWDSIMELFVGPDMTVAAIKKIPAAVKSGFTRKYNSMTHPVAIYRTGTTIGSSSISANASTPDFEDVVDADDNPIPADDDEAPDSNIDLKKDKLIKQKAKPTRKKTAAGKSSSSKKRKTKE</sequence>
<evidence type="ECO:0000259" key="12">
    <source>
        <dbReference type="PROSITE" id="PS50172"/>
    </source>
</evidence>
<evidence type="ECO:0000256" key="11">
    <source>
        <dbReference type="SAM" id="MobiDB-lite"/>
    </source>
</evidence>
<evidence type="ECO:0000313" key="13">
    <source>
        <dbReference type="EMBL" id="CAI4036511.1"/>
    </source>
</evidence>
<feature type="compositionally biased region" description="Acidic residues" evidence="11">
    <location>
        <begin position="32"/>
        <end position="43"/>
    </location>
</feature>